<dbReference type="SUPFAM" id="SSF57667">
    <property type="entry name" value="beta-beta-alpha zinc fingers"/>
    <property type="match status" value="1"/>
</dbReference>
<evidence type="ECO:0000313" key="7">
    <source>
        <dbReference type="EMBL" id="ELU12133.1"/>
    </source>
</evidence>
<proteinExistence type="inferred from homology"/>
<dbReference type="Gene3D" id="1.10.10.2030">
    <property type="entry name" value="DNA/RNA-binding protein Kin17, conserved domain"/>
    <property type="match status" value="1"/>
</dbReference>
<dbReference type="Pfam" id="PF25095">
    <property type="entry name" value="C2H2-zf_KIN17"/>
    <property type="match status" value="1"/>
</dbReference>
<dbReference type="FunFam" id="2.30.30.30:FF:000021">
    <property type="entry name" value="DNA/RNA-binding protein KIN17, putative"/>
    <property type="match status" value="1"/>
</dbReference>
<dbReference type="InterPro" id="IPR036236">
    <property type="entry name" value="Znf_C2H2_sf"/>
</dbReference>
<evidence type="ECO:0000256" key="5">
    <source>
        <dbReference type="SAM" id="Coils"/>
    </source>
</evidence>
<dbReference type="Gene3D" id="2.30.30.140">
    <property type="match status" value="1"/>
</dbReference>
<evidence type="ECO:0000256" key="4">
    <source>
        <dbReference type="ARBA" id="ARBA00022833"/>
    </source>
</evidence>
<dbReference type="SMART" id="SM01253">
    <property type="entry name" value="Kin17_mid"/>
    <property type="match status" value="1"/>
</dbReference>
<dbReference type="InterPro" id="IPR041995">
    <property type="entry name" value="KOW_KIN17"/>
</dbReference>
<name>R7UZX8_CAPTE</name>
<dbReference type="InterPro" id="IPR056767">
    <property type="entry name" value="C2H2-Znf_KIN17"/>
</dbReference>
<dbReference type="CDD" id="cd13155">
    <property type="entry name" value="KOW_KIN17"/>
    <property type="match status" value="1"/>
</dbReference>
<dbReference type="PANTHER" id="PTHR12805">
    <property type="entry name" value="KIN17 KIN, ANTIGENIC DETERMINANT OF RECA PROTEIN HOMOLOG"/>
    <property type="match status" value="1"/>
</dbReference>
<keyword evidence="2" id="KW-0479">Metal-binding</keyword>
<evidence type="ECO:0000313" key="9">
    <source>
        <dbReference type="Proteomes" id="UP000014760"/>
    </source>
</evidence>
<organism evidence="7">
    <name type="scientific">Capitella teleta</name>
    <name type="common">Polychaete worm</name>
    <dbReference type="NCBI Taxonomy" id="283909"/>
    <lineage>
        <taxon>Eukaryota</taxon>
        <taxon>Metazoa</taxon>
        <taxon>Spiralia</taxon>
        <taxon>Lophotrochozoa</taxon>
        <taxon>Annelida</taxon>
        <taxon>Polychaeta</taxon>
        <taxon>Sedentaria</taxon>
        <taxon>Scolecida</taxon>
        <taxon>Capitellidae</taxon>
        <taxon>Capitella</taxon>
    </lineage>
</organism>
<comment type="similarity">
    <text evidence="1">Belongs to the KIN17 family.</text>
</comment>
<keyword evidence="5" id="KW-0175">Coiled coil</keyword>
<dbReference type="GO" id="GO:0008270">
    <property type="term" value="F:zinc ion binding"/>
    <property type="evidence" value="ECO:0007669"/>
    <property type="project" value="UniProtKB-KW"/>
</dbReference>
<dbReference type="Pfam" id="PF25092">
    <property type="entry name" value="SH3_KIN17_C"/>
    <property type="match status" value="1"/>
</dbReference>
<protein>
    <recommendedName>
        <fullName evidence="6">DNA/RNA-binding protein Kin17 WH-like domain-containing protein</fullName>
    </recommendedName>
</protein>
<dbReference type="FunCoup" id="R7UZX8">
    <property type="interactions" value="2518"/>
</dbReference>
<dbReference type="EMBL" id="KB296162">
    <property type="protein sequence ID" value="ELU12133.1"/>
    <property type="molecule type" value="Genomic_DNA"/>
</dbReference>
<dbReference type="OrthoDB" id="10266249at2759"/>
<gene>
    <name evidence="7" type="ORF">CAPTEDRAFT_224242</name>
</gene>
<dbReference type="InterPro" id="IPR038254">
    <property type="entry name" value="KIN17_WH-like_sf"/>
</dbReference>
<dbReference type="Pfam" id="PF18131">
    <property type="entry name" value="KN17_SH3"/>
    <property type="match status" value="1"/>
</dbReference>
<dbReference type="GO" id="GO:0006974">
    <property type="term" value="P:DNA damage response"/>
    <property type="evidence" value="ECO:0007669"/>
    <property type="project" value="TreeGrafter"/>
</dbReference>
<sequence length="373" mass="42394">MGKEKAGFLTPKAISNRIKAKGLQKLRWYCQMCQKQCRDANGFKCHVTSESHQRQLLLFGENPNRYVTDFSREFTMGFMDCLRHGSASKRVLANKIYQEYIKDRDHVHMNATHWSSLAGFVRYLGKTGRCHIEETEKGWYITYIDKNPETIKRQEAMKNKQKMELDDTDRANKFIEEQVQRAAAQLKQKTDVVYTELQRDEEEKVVINLGAPATAKPVASTATVPPPALRPAKKKSALDQIMESEEMIKETNNRKDNWLHEGIVVKVITKKLGDKYKGKKGVIREVIGKFGAVVKMLDSGDKIKVDQEHLETVIPGIGKIVLIVNGGYRNLKASLVEVNQKKFSCTVKISRGPLNGRILEGVPYEDLSKLHSS</sequence>
<dbReference type="InterPro" id="IPR041330">
    <property type="entry name" value="KN17_SH3"/>
</dbReference>
<dbReference type="EMBL" id="AMQN01005508">
    <property type="status" value="NOT_ANNOTATED_CDS"/>
    <property type="molecule type" value="Genomic_DNA"/>
</dbReference>
<dbReference type="EnsemblMetazoa" id="CapteT224242">
    <property type="protein sequence ID" value="CapteP224242"/>
    <property type="gene ID" value="CapteG224242"/>
</dbReference>
<keyword evidence="4" id="KW-0862">Zinc</keyword>
<dbReference type="OMA" id="RMTDFIE"/>
<reference evidence="9" key="1">
    <citation type="submission" date="2012-12" db="EMBL/GenBank/DDBJ databases">
        <authorList>
            <person name="Hellsten U."/>
            <person name="Grimwood J."/>
            <person name="Chapman J.A."/>
            <person name="Shapiro H."/>
            <person name="Aerts A."/>
            <person name="Otillar R.P."/>
            <person name="Terry A.Y."/>
            <person name="Boore J.L."/>
            <person name="Simakov O."/>
            <person name="Marletaz F."/>
            <person name="Cho S.-J."/>
            <person name="Edsinger-Gonzales E."/>
            <person name="Havlak P."/>
            <person name="Kuo D.-H."/>
            <person name="Larsson T."/>
            <person name="Lv J."/>
            <person name="Arendt D."/>
            <person name="Savage R."/>
            <person name="Osoegawa K."/>
            <person name="de Jong P."/>
            <person name="Lindberg D.R."/>
            <person name="Seaver E.C."/>
            <person name="Weisblat D.A."/>
            <person name="Putnam N.H."/>
            <person name="Grigoriev I.V."/>
            <person name="Rokhsar D.S."/>
        </authorList>
    </citation>
    <scope>NUCLEOTIDE SEQUENCE</scope>
    <source>
        <strain evidence="9">I ESC-2004</strain>
    </source>
</reference>
<accession>R7UZX8</accession>
<evidence type="ECO:0000256" key="2">
    <source>
        <dbReference type="ARBA" id="ARBA00022723"/>
    </source>
</evidence>
<evidence type="ECO:0000259" key="6">
    <source>
        <dbReference type="SMART" id="SM01253"/>
    </source>
</evidence>
<dbReference type="Gene3D" id="2.30.30.30">
    <property type="match status" value="1"/>
</dbReference>
<dbReference type="HOGENOM" id="CLU_030065_1_0_1"/>
<dbReference type="InterPro" id="IPR019447">
    <property type="entry name" value="DNA/RNA-bd_Kin17_WH-like_dom"/>
</dbReference>
<feature type="domain" description="DNA/RNA-binding protein Kin17 WH-like" evidence="6">
    <location>
        <begin position="54"/>
        <end position="180"/>
    </location>
</feature>
<dbReference type="GO" id="GO:0005634">
    <property type="term" value="C:nucleus"/>
    <property type="evidence" value="ECO:0007669"/>
    <property type="project" value="TreeGrafter"/>
</dbReference>
<evidence type="ECO:0000313" key="8">
    <source>
        <dbReference type="EnsemblMetazoa" id="CapteP224242"/>
    </source>
</evidence>
<reference evidence="8" key="3">
    <citation type="submission" date="2015-06" db="UniProtKB">
        <authorList>
            <consortium name="EnsemblMetazoa"/>
        </authorList>
    </citation>
    <scope>IDENTIFICATION</scope>
</reference>
<dbReference type="AlphaFoldDB" id="R7UZX8"/>
<dbReference type="Pfam" id="PF10357">
    <property type="entry name" value="WH_KIN17"/>
    <property type="match status" value="1"/>
</dbReference>
<dbReference type="InterPro" id="IPR037321">
    <property type="entry name" value="KIN17-like"/>
</dbReference>
<keyword evidence="3" id="KW-0863">Zinc-finger</keyword>
<feature type="coiled-coil region" evidence="5">
    <location>
        <begin position="234"/>
        <end position="261"/>
    </location>
</feature>
<dbReference type="PANTHER" id="PTHR12805:SF0">
    <property type="entry name" value="DNA_RNA-BINDING PROTEIN KIN17"/>
    <property type="match status" value="1"/>
</dbReference>
<evidence type="ECO:0000256" key="1">
    <source>
        <dbReference type="ARBA" id="ARBA00008517"/>
    </source>
</evidence>
<dbReference type="STRING" id="283909.R7UZX8"/>
<dbReference type="GO" id="GO:0006260">
    <property type="term" value="P:DNA replication"/>
    <property type="evidence" value="ECO:0007669"/>
    <property type="project" value="TreeGrafter"/>
</dbReference>
<dbReference type="Proteomes" id="UP000014760">
    <property type="component" value="Unassembled WGS sequence"/>
</dbReference>
<dbReference type="FunFam" id="1.10.10.2030:FF:000001">
    <property type="entry name" value="DNA/RNA-binding protein KIN17, putative"/>
    <property type="match status" value="1"/>
</dbReference>
<feature type="coiled-coil region" evidence="5">
    <location>
        <begin position="158"/>
        <end position="192"/>
    </location>
</feature>
<dbReference type="InterPro" id="IPR014722">
    <property type="entry name" value="Rib_uL2_dom2"/>
</dbReference>
<reference evidence="7 9" key="2">
    <citation type="journal article" date="2013" name="Nature">
        <title>Insights into bilaterian evolution from three spiralian genomes.</title>
        <authorList>
            <person name="Simakov O."/>
            <person name="Marletaz F."/>
            <person name="Cho S.J."/>
            <person name="Edsinger-Gonzales E."/>
            <person name="Havlak P."/>
            <person name="Hellsten U."/>
            <person name="Kuo D.H."/>
            <person name="Larsson T."/>
            <person name="Lv J."/>
            <person name="Arendt D."/>
            <person name="Savage R."/>
            <person name="Osoegawa K."/>
            <person name="de Jong P."/>
            <person name="Grimwood J."/>
            <person name="Chapman J.A."/>
            <person name="Shapiro H."/>
            <person name="Aerts A."/>
            <person name="Otillar R.P."/>
            <person name="Terry A.Y."/>
            <person name="Boore J.L."/>
            <person name="Grigoriev I.V."/>
            <person name="Lindberg D.R."/>
            <person name="Seaver E.C."/>
            <person name="Weisblat D.A."/>
            <person name="Putnam N.H."/>
            <person name="Rokhsar D.S."/>
        </authorList>
    </citation>
    <scope>NUCLEOTIDE SEQUENCE</scope>
    <source>
        <strain evidence="7 9">I ESC-2004</strain>
    </source>
</reference>
<dbReference type="GO" id="GO:0003690">
    <property type="term" value="F:double-stranded DNA binding"/>
    <property type="evidence" value="ECO:0007669"/>
    <property type="project" value="TreeGrafter"/>
</dbReference>
<evidence type="ECO:0000256" key="3">
    <source>
        <dbReference type="ARBA" id="ARBA00022771"/>
    </source>
</evidence>
<keyword evidence="9" id="KW-1185">Reference proteome</keyword>